<proteinExistence type="predicted"/>
<evidence type="ECO:0000313" key="2">
    <source>
        <dbReference type="Proteomes" id="UP001364764"/>
    </source>
</evidence>
<dbReference type="RefSeq" id="WP_338706254.1">
    <property type="nucleotide sequence ID" value="NZ_CP145892.1"/>
</dbReference>
<sequence>MMLNLRLAKKKMEKEEGMNHLWIELTHTNNLNENAILRIHLPNGLYRGLNLNGNFETETGEIKLVSRDKDVFIELYTQSRIDCDEALINVELCYQSSHLNWKGIKQDITVRFVDEEDVDDEHIDHQVIERVMKLEINSSSKAGSDSELLVIRPRTYQTRDSEYAYLEKDYRINY</sequence>
<organism evidence="1 2">
    <name type="scientific">Paenibacillus amylolyticus</name>
    <dbReference type="NCBI Taxonomy" id="1451"/>
    <lineage>
        <taxon>Bacteria</taxon>
        <taxon>Bacillati</taxon>
        <taxon>Bacillota</taxon>
        <taxon>Bacilli</taxon>
        <taxon>Bacillales</taxon>
        <taxon>Paenibacillaceae</taxon>
        <taxon>Paenibacillus</taxon>
    </lineage>
</organism>
<accession>A0ABD8ALK0</accession>
<evidence type="ECO:0000313" key="1">
    <source>
        <dbReference type="EMBL" id="WWP18265.1"/>
    </source>
</evidence>
<dbReference type="Proteomes" id="UP001364764">
    <property type="component" value="Chromosome"/>
</dbReference>
<protein>
    <submittedName>
        <fullName evidence="1">Uncharacterized protein</fullName>
    </submittedName>
</protein>
<reference evidence="1 2" key="1">
    <citation type="submission" date="2024-02" db="EMBL/GenBank/DDBJ databases">
        <title>Complete sequences of two Paenibacillus sp. strains and one Lysinibacillus strain isolated from the environment on STAA medium highlight biotechnological potential.</title>
        <authorList>
            <person name="Attere S.A."/>
            <person name="Piche L.C."/>
            <person name="Intertaglia L."/>
            <person name="Lami R."/>
            <person name="Charette S.J."/>
            <person name="Vincent A.T."/>
        </authorList>
    </citation>
    <scope>NUCLEOTIDE SEQUENCE [LARGE SCALE GENOMIC DNA]</scope>
    <source>
        <strain evidence="1 2">Y5S-7</strain>
    </source>
</reference>
<dbReference type="EMBL" id="CP145892">
    <property type="protein sequence ID" value="WWP18265.1"/>
    <property type="molecule type" value="Genomic_DNA"/>
</dbReference>
<dbReference type="GeneID" id="93477257"/>
<name>A0ABD8ALK0_PAEAM</name>
<dbReference type="AlphaFoldDB" id="A0ABD8ALK0"/>
<gene>
    <name evidence="1" type="ORF">V6668_17290</name>
</gene>